<gene>
    <name evidence="3" type="ORF">C4F49_13500</name>
</gene>
<proteinExistence type="predicted"/>
<comment type="caution">
    <text evidence="3">The sequence shown here is derived from an EMBL/GenBank/DDBJ whole genome shotgun (WGS) entry which is preliminary data.</text>
</comment>
<feature type="transmembrane region" description="Helical" evidence="1">
    <location>
        <begin position="114"/>
        <end position="133"/>
    </location>
</feature>
<sequence>MQKLIFFCLFMIPLFTSAQHQQIKDFLVKENLSQNGKLAIIAVDSTEKVDNVIHGNFRFIINGFQQDLQFEDGVSVYNHSVESSTFVLLKHKNQDKEIARYYFVRKTDKGLTPYKISALALILIPAVILLIAYMFKRFLTTIVVLVIVYGYFHYSKGLNISQLLESLFIGFKNFF</sequence>
<accession>A0A928UX96</accession>
<keyword evidence="4" id="KW-1185">Reference proteome</keyword>
<dbReference type="EMBL" id="PRDK01000007">
    <property type="protein sequence ID" value="MBE8714698.1"/>
    <property type="molecule type" value="Genomic_DNA"/>
</dbReference>
<keyword evidence="1" id="KW-0472">Membrane</keyword>
<feature type="transmembrane region" description="Helical" evidence="1">
    <location>
        <begin position="138"/>
        <end position="154"/>
    </location>
</feature>
<evidence type="ECO:0000256" key="2">
    <source>
        <dbReference type="SAM" id="SignalP"/>
    </source>
</evidence>
<organism evidence="3 4">
    <name type="scientific">Sphingobacterium hungaricum</name>
    <dbReference type="NCBI Taxonomy" id="2082723"/>
    <lineage>
        <taxon>Bacteria</taxon>
        <taxon>Pseudomonadati</taxon>
        <taxon>Bacteroidota</taxon>
        <taxon>Sphingobacteriia</taxon>
        <taxon>Sphingobacteriales</taxon>
        <taxon>Sphingobacteriaceae</taxon>
        <taxon>Sphingobacterium</taxon>
    </lineage>
</organism>
<feature type="chain" id="PRO_5037634769" evidence="2">
    <location>
        <begin position="19"/>
        <end position="175"/>
    </location>
</feature>
<keyword evidence="2" id="KW-0732">Signal</keyword>
<evidence type="ECO:0000256" key="1">
    <source>
        <dbReference type="SAM" id="Phobius"/>
    </source>
</evidence>
<keyword evidence="1" id="KW-1133">Transmembrane helix</keyword>
<name>A0A928UX96_9SPHI</name>
<evidence type="ECO:0000313" key="4">
    <source>
        <dbReference type="Proteomes" id="UP000616201"/>
    </source>
</evidence>
<reference evidence="3" key="1">
    <citation type="submission" date="2018-02" db="EMBL/GenBank/DDBJ databases">
        <authorList>
            <person name="Vasarhelyi B.M."/>
            <person name="Deshmukh S."/>
            <person name="Balint B."/>
            <person name="Kukolya J."/>
        </authorList>
    </citation>
    <scope>NUCLEOTIDE SEQUENCE</scope>
    <source>
        <strain evidence="3">KB22</strain>
    </source>
</reference>
<dbReference type="Proteomes" id="UP000616201">
    <property type="component" value="Unassembled WGS sequence"/>
</dbReference>
<dbReference type="AlphaFoldDB" id="A0A928UX96"/>
<keyword evidence="1" id="KW-0812">Transmembrane</keyword>
<dbReference type="RefSeq" id="WP_196936052.1">
    <property type="nucleotide sequence ID" value="NZ_MU158698.1"/>
</dbReference>
<protein>
    <submittedName>
        <fullName evidence="3">Uncharacterized protein</fullName>
    </submittedName>
</protein>
<feature type="signal peptide" evidence="2">
    <location>
        <begin position="1"/>
        <end position="18"/>
    </location>
</feature>
<evidence type="ECO:0000313" key="3">
    <source>
        <dbReference type="EMBL" id="MBE8714698.1"/>
    </source>
</evidence>